<dbReference type="Proteomes" id="UP001177003">
    <property type="component" value="Chromosome 1"/>
</dbReference>
<evidence type="ECO:0000313" key="1">
    <source>
        <dbReference type="EMBL" id="CAI9269919.1"/>
    </source>
</evidence>
<dbReference type="EMBL" id="OX465077">
    <property type="protein sequence ID" value="CAI9269919.1"/>
    <property type="molecule type" value="Genomic_DNA"/>
</dbReference>
<dbReference type="InterPro" id="IPR011990">
    <property type="entry name" value="TPR-like_helical_dom_sf"/>
</dbReference>
<reference evidence="1" key="1">
    <citation type="submission" date="2023-04" db="EMBL/GenBank/DDBJ databases">
        <authorList>
            <person name="Vijverberg K."/>
            <person name="Xiong W."/>
            <person name="Schranz E."/>
        </authorList>
    </citation>
    <scope>NUCLEOTIDE SEQUENCE</scope>
</reference>
<dbReference type="InterPro" id="IPR016117">
    <property type="entry name" value="ArgJ-like_dom_sf"/>
</dbReference>
<dbReference type="InterPro" id="IPR053277">
    <property type="entry name" value="Endomembrane_traffic_mod"/>
</dbReference>
<sequence length="295" mass="33529">MGSYSDNEDEFFDAREAFSSMSDSGSNCSPEDYSTSGFDYDYWFGNLEKGLERLERARFYGKTYDEVAGAEELVVRVVSSVDKKLEVKQRFLEIFQEENYLVEFGYKSKVITTHAHVDTHIWRKMVQVVVKGQLQAYYNWAIAICDRAKLHGRTKEAEEIWKQATKNCEIAIKLNWNNRQALNNWGLALQELSAIVPALEKQTIIRSAITKYGLAEDTSRTGVPVVRNEIPFNELYSQYAIYIAWDGEGATCVIEVVIYGRDPNWGPIACAVGSTASNYRKEAGNAHGTVKFKYP</sequence>
<dbReference type="SUPFAM" id="SSF48452">
    <property type="entry name" value="TPR-like"/>
    <property type="match status" value="1"/>
</dbReference>
<dbReference type="PANTHER" id="PTHR45005">
    <property type="match status" value="1"/>
</dbReference>
<proteinExistence type="predicted"/>
<evidence type="ECO:0000313" key="2">
    <source>
        <dbReference type="Proteomes" id="UP001177003"/>
    </source>
</evidence>
<dbReference type="SUPFAM" id="SSF56266">
    <property type="entry name" value="DmpA/ArgJ-like"/>
    <property type="match status" value="1"/>
</dbReference>
<dbReference type="PANTHER" id="PTHR45005:SF4">
    <property type="entry name" value="TETRATRICOPEPTIDE-LIKE HELICAL DOMAIN SUPERFAMILY"/>
    <property type="match status" value="1"/>
</dbReference>
<dbReference type="AlphaFoldDB" id="A0AA35VJH9"/>
<keyword evidence="2" id="KW-1185">Reference proteome</keyword>
<protein>
    <submittedName>
        <fullName evidence="1">Uncharacterized protein</fullName>
    </submittedName>
</protein>
<organism evidence="1 2">
    <name type="scientific">Lactuca saligna</name>
    <name type="common">Willowleaf lettuce</name>
    <dbReference type="NCBI Taxonomy" id="75948"/>
    <lineage>
        <taxon>Eukaryota</taxon>
        <taxon>Viridiplantae</taxon>
        <taxon>Streptophyta</taxon>
        <taxon>Embryophyta</taxon>
        <taxon>Tracheophyta</taxon>
        <taxon>Spermatophyta</taxon>
        <taxon>Magnoliopsida</taxon>
        <taxon>eudicotyledons</taxon>
        <taxon>Gunneridae</taxon>
        <taxon>Pentapetalae</taxon>
        <taxon>asterids</taxon>
        <taxon>campanulids</taxon>
        <taxon>Asterales</taxon>
        <taxon>Asteraceae</taxon>
        <taxon>Cichorioideae</taxon>
        <taxon>Cichorieae</taxon>
        <taxon>Lactucinae</taxon>
        <taxon>Lactuca</taxon>
    </lineage>
</organism>
<accession>A0AA35VJH9</accession>
<name>A0AA35VJH9_LACSI</name>
<gene>
    <name evidence="1" type="ORF">LSALG_LOCUS10265</name>
</gene>
<dbReference type="Gene3D" id="1.25.40.10">
    <property type="entry name" value="Tetratricopeptide repeat domain"/>
    <property type="match status" value="1"/>
</dbReference>